<protein>
    <submittedName>
        <fullName evidence="8">DMT family transporter</fullName>
    </submittedName>
</protein>
<sequence>MQTSDSSIDYPGIALALGGAALFSTKPIFIKFAYAAGATSVTLLELRMLLALPFYLLIGGWLLWRQPLQPAQWRGLPVAALVGILGYYLASLLDMWGLEYISAQLERLILFAYPTLTVLLVWWWQGQRPQAGIWLALLLTYCGIATLFIQDLQQLGTEVLFGGGLVLGAAVAFAAYVVLAKAPTQLLGSRLFTCVAMSAASLAIFLHSSLSQSVSLASISWPIWAYAAAIAVVCTLLPSFMVSAAIARLGSSKTALTGTCGPVITSVLAVQLLDEPFSLWHLLAMGLVIVGVSLAMRPPQGRTPAAKSAA</sequence>
<feature type="transmembrane region" description="Helical" evidence="6">
    <location>
        <begin position="254"/>
        <end position="273"/>
    </location>
</feature>
<feature type="transmembrane region" description="Helical" evidence="6">
    <location>
        <begin position="223"/>
        <end position="247"/>
    </location>
</feature>
<evidence type="ECO:0000313" key="8">
    <source>
        <dbReference type="EMBL" id="MFB9886038.1"/>
    </source>
</evidence>
<evidence type="ECO:0000256" key="2">
    <source>
        <dbReference type="ARBA" id="ARBA00022475"/>
    </source>
</evidence>
<dbReference type="SUPFAM" id="SSF103481">
    <property type="entry name" value="Multidrug resistance efflux transporter EmrE"/>
    <property type="match status" value="2"/>
</dbReference>
<organism evidence="8 9">
    <name type="scientific">Balneatrix alpica</name>
    <dbReference type="NCBI Taxonomy" id="75684"/>
    <lineage>
        <taxon>Bacteria</taxon>
        <taxon>Pseudomonadati</taxon>
        <taxon>Pseudomonadota</taxon>
        <taxon>Gammaproteobacteria</taxon>
        <taxon>Oceanospirillales</taxon>
        <taxon>Balneatrichaceae</taxon>
        <taxon>Balneatrix</taxon>
    </lineage>
</organism>
<keyword evidence="5 6" id="KW-0472">Membrane</keyword>
<gene>
    <name evidence="8" type="ORF">ACFFLH_06425</name>
</gene>
<keyword evidence="4 6" id="KW-1133">Transmembrane helix</keyword>
<accession>A0ABV5Z9V8</accession>
<keyword evidence="9" id="KW-1185">Reference proteome</keyword>
<comment type="caution">
    <text evidence="8">The sequence shown here is derived from an EMBL/GenBank/DDBJ whole genome shotgun (WGS) entry which is preliminary data.</text>
</comment>
<feature type="transmembrane region" description="Helical" evidence="6">
    <location>
        <begin position="76"/>
        <end position="96"/>
    </location>
</feature>
<feature type="transmembrane region" description="Helical" evidence="6">
    <location>
        <begin position="161"/>
        <end position="179"/>
    </location>
</feature>
<evidence type="ECO:0000256" key="4">
    <source>
        <dbReference type="ARBA" id="ARBA00022989"/>
    </source>
</evidence>
<keyword evidence="3 6" id="KW-0812">Transmembrane</keyword>
<dbReference type="InterPro" id="IPR050638">
    <property type="entry name" value="AA-Vitamin_Transporters"/>
</dbReference>
<feature type="transmembrane region" description="Helical" evidence="6">
    <location>
        <begin position="279"/>
        <end position="296"/>
    </location>
</feature>
<dbReference type="PANTHER" id="PTHR32322:SF18">
    <property type="entry name" value="S-ADENOSYLMETHIONINE_S-ADENOSYLHOMOCYSTEINE TRANSPORTER"/>
    <property type="match status" value="1"/>
</dbReference>
<dbReference type="EMBL" id="JBHLZN010000002">
    <property type="protein sequence ID" value="MFB9886038.1"/>
    <property type="molecule type" value="Genomic_DNA"/>
</dbReference>
<feature type="transmembrane region" description="Helical" evidence="6">
    <location>
        <begin position="191"/>
        <end position="211"/>
    </location>
</feature>
<evidence type="ECO:0000256" key="3">
    <source>
        <dbReference type="ARBA" id="ARBA00022692"/>
    </source>
</evidence>
<feature type="transmembrane region" description="Helical" evidence="6">
    <location>
        <begin position="46"/>
        <end position="64"/>
    </location>
</feature>
<evidence type="ECO:0000256" key="6">
    <source>
        <dbReference type="SAM" id="Phobius"/>
    </source>
</evidence>
<comment type="subcellular location">
    <subcellularLocation>
        <location evidence="1">Cell membrane</location>
        <topology evidence="1">Multi-pass membrane protein</topology>
    </subcellularLocation>
</comment>
<evidence type="ECO:0000256" key="5">
    <source>
        <dbReference type="ARBA" id="ARBA00023136"/>
    </source>
</evidence>
<dbReference type="Proteomes" id="UP001589628">
    <property type="component" value="Unassembled WGS sequence"/>
</dbReference>
<dbReference type="InterPro" id="IPR037185">
    <property type="entry name" value="EmrE-like"/>
</dbReference>
<feature type="domain" description="EamA" evidence="7">
    <location>
        <begin position="162"/>
        <end position="295"/>
    </location>
</feature>
<evidence type="ECO:0000259" key="7">
    <source>
        <dbReference type="Pfam" id="PF00892"/>
    </source>
</evidence>
<evidence type="ECO:0000256" key="1">
    <source>
        <dbReference type="ARBA" id="ARBA00004651"/>
    </source>
</evidence>
<feature type="domain" description="EamA" evidence="7">
    <location>
        <begin position="11"/>
        <end position="148"/>
    </location>
</feature>
<proteinExistence type="predicted"/>
<feature type="transmembrane region" description="Helical" evidence="6">
    <location>
        <begin position="108"/>
        <end position="124"/>
    </location>
</feature>
<feature type="transmembrane region" description="Helical" evidence="6">
    <location>
        <begin position="131"/>
        <end position="149"/>
    </location>
</feature>
<feature type="transmembrane region" description="Helical" evidence="6">
    <location>
        <begin position="12"/>
        <end position="34"/>
    </location>
</feature>
<dbReference type="InterPro" id="IPR000620">
    <property type="entry name" value="EamA_dom"/>
</dbReference>
<evidence type="ECO:0000313" key="9">
    <source>
        <dbReference type="Proteomes" id="UP001589628"/>
    </source>
</evidence>
<dbReference type="PANTHER" id="PTHR32322">
    <property type="entry name" value="INNER MEMBRANE TRANSPORTER"/>
    <property type="match status" value="1"/>
</dbReference>
<dbReference type="RefSeq" id="WP_051527418.1">
    <property type="nucleotide sequence ID" value="NZ_JBHLZN010000002.1"/>
</dbReference>
<dbReference type="Pfam" id="PF00892">
    <property type="entry name" value="EamA"/>
    <property type="match status" value="2"/>
</dbReference>
<reference evidence="8 9" key="1">
    <citation type="submission" date="2024-09" db="EMBL/GenBank/DDBJ databases">
        <authorList>
            <person name="Sun Q."/>
            <person name="Mori K."/>
        </authorList>
    </citation>
    <scope>NUCLEOTIDE SEQUENCE [LARGE SCALE GENOMIC DNA]</scope>
    <source>
        <strain evidence="8 9">ATCC 51285</strain>
    </source>
</reference>
<keyword evidence="2" id="KW-1003">Cell membrane</keyword>
<name>A0ABV5Z9V8_9GAMM</name>